<dbReference type="SUPFAM" id="SSF50978">
    <property type="entry name" value="WD40 repeat-like"/>
    <property type="match status" value="1"/>
</dbReference>
<gene>
    <name evidence="1" type="ORF">PGLA2088_LOCUS22866</name>
</gene>
<dbReference type="Gene3D" id="2.130.10.10">
    <property type="entry name" value="YVTN repeat-like/Quinoprotein amine dehydrogenase"/>
    <property type="match status" value="1"/>
</dbReference>
<reference evidence="1" key="1">
    <citation type="submission" date="2021-02" db="EMBL/GenBank/DDBJ databases">
        <authorList>
            <person name="Dougan E. K."/>
            <person name="Rhodes N."/>
            <person name="Thang M."/>
            <person name="Chan C."/>
        </authorList>
    </citation>
    <scope>NUCLEOTIDE SEQUENCE</scope>
</reference>
<name>A0A813JI32_POLGL</name>
<comment type="caution">
    <text evidence="1">The sequence shown here is derived from an EMBL/GenBank/DDBJ whole genome shotgun (WGS) entry which is preliminary data.</text>
</comment>
<accession>A0A813JI32</accession>
<sequence length="476" mass="50457">MQKGQVWAVVGGADSGGLLVREGQDLVSAQLPARLETGAVVEQVKLVGGRLNYVKVSGIGPQAGWVSLKLKGKELLVASKSEADKCSSGSIVRRSDLDGQSLGPWPAHAESVSTVLFDRFSWQRPGSAQSRRLFSSSWAEARVCCWELSSVEQMPGSQRTPLLLWELPVRGLVSDIVAISSSSLLTAVSANPLPETGSACHQADFKKRVAEQDDQLGSGDTLLAWNLDLDEEAATATPHFLQKFPLHVRGCHKLSVWPGPSDGLGSGAPQLLGSISKDVLCVSRISPEPSCSTEALIAAWRADDPYGKGTNTTGRHLCWESTESLWTGDEAGVLKVWDVSVPSSKAKTEVRLGVSGLSKILLCPTAGLLIAAHEDGIAFVDTRAGQLIRHQYTKEPVTSACLLDGENWHLFAGVGCNIVQYDTRTTGSSLEPKAKALGMWTLPAKVSASDCIRSSAGNTLVAAACQDGSVAAFDSS</sequence>
<dbReference type="Proteomes" id="UP000626109">
    <property type="component" value="Unassembled WGS sequence"/>
</dbReference>
<proteinExistence type="predicted"/>
<dbReference type="InterPro" id="IPR036322">
    <property type="entry name" value="WD40_repeat_dom_sf"/>
</dbReference>
<evidence type="ECO:0000313" key="1">
    <source>
        <dbReference type="EMBL" id="CAE8682281.1"/>
    </source>
</evidence>
<protein>
    <submittedName>
        <fullName evidence="1">Uncharacterized protein</fullName>
    </submittedName>
</protein>
<organism evidence="1 2">
    <name type="scientific">Polarella glacialis</name>
    <name type="common">Dinoflagellate</name>
    <dbReference type="NCBI Taxonomy" id="89957"/>
    <lineage>
        <taxon>Eukaryota</taxon>
        <taxon>Sar</taxon>
        <taxon>Alveolata</taxon>
        <taxon>Dinophyceae</taxon>
        <taxon>Suessiales</taxon>
        <taxon>Suessiaceae</taxon>
        <taxon>Polarella</taxon>
    </lineage>
</organism>
<dbReference type="EMBL" id="CAJNNW010026059">
    <property type="protein sequence ID" value="CAE8682281.1"/>
    <property type="molecule type" value="Genomic_DNA"/>
</dbReference>
<dbReference type="InterPro" id="IPR015943">
    <property type="entry name" value="WD40/YVTN_repeat-like_dom_sf"/>
</dbReference>
<dbReference type="AlphaFoldDB" id="A0A813JI32"/>
<evidence type="ECO:0000313" key="2">
    <source>
        <dbReference type="Proteomes" id="UP000626109"/>
    </source>
</evidence>